<dbReference type="RefSeq" id="WP_071539340.1">
    <property type="nucleotide sequence ID" value="NZ_CP015016.1"/>
</dbReference>
<dbReference type="InterPro" id="IPR005335">
    <property type="entry name" value="Terminase_ssu"/>
</dbReference>
<evidence type="ECO:0000313" key="1">
    <source>
        <dbReference type="EMBL" id="APC01335.1"/>
    </source>
</evidence>
<protein>
    <submittedName>
        <fullName evidence="1">Terminase</fullName>
    </submittedName>
</protein>
<gene>
    <name evidence="1" type="ORF">AOC25_06775</name>
</gene>
<accession>A0AAC9IV94</accession>
<dbReference type="InterPro" id="IPR038713">
    <property type="entry name" value="Terminase_Gp1_N_sf"/>
</dbReference>
<dbReference type="Pfam" id="PF03592">
    <property type="entry name" value="Terminase_2"/>
    <property type="match status" value="1"/>
</dbReference>
<dbReference type="AlphaFoldDB" id="A0AAC9IV94"/>
<proteinExistence type="predicted"/>
<evidence type="ECO:0000313" key="2">
    <source>
        <dbReference type="Proteomes" id="UP000182060"/>
    </source>
</evidence>
<dbReference type="Proteomes" id="UP000182060">
    <property type="component" value="Chromosome"/>
</dbReference>
<dbReference type="Gene3D" id="1.10.10.1400">
    <property type="entry name" value="Terminase, small subunit, N-terminal DNA-binding domain, HTH motif"/>
    <property type="match status" value="1"/>
</dbReference>
<reference evidence="1" key="1">
    <citation type="journal article" date="2017" name="Appl. Environ. Microbiol.">
        <title>Microdiversification of a pelagic Polynucleobacter species is mainly driven by acquisition of genomic islands from a partially interspecific gene pool.</title>
        <authorList>
            <person name="Hoetzinger M."/>
            <person name="Hahn M.W."/>
            <person name="Jezberova J."/>
            <person name="Schmidt J."/>
            <person name="Koll U."/>
        </authorList>
    </citation>
    <scope>NUCLEOTIDE SEQUENCE</scope>
    <source>
        <strain evidence="1">MWH-RechtKol4</strain>
    </source>
</reference>
<dbReference type="EMBL" id="CP015017">
    <property type="protein sequence ID" value="APC01335.1"/>
    <property type="molecule type" value="Genomic_DNA"/>
</dbReference>
<organism evidence="1 2">
    <name type="scientific">Polynucleobacter asymbioticus</name>
    <dbReference type="NCBI Taxonomy" id="576611"/>
    <lineage>
        <taxon>Bacteria</taxon>
        <taxon>Pseudomonadati</taxon>
        <taxon>Pseudomonadota</taxon>
        <taxon>Betaproteobacteria</taxon>
        <taxon>Burkholderiales</taxon>
        <taxon>Burkholderiaceae</taxon>
        <taxon>Polynucleobacter</taxon>
    </lineage>
</organism>
<dbReference type="GO" id="GO:0051276">
    <property type="term" value="P:chromosome organization"/>
    <property type="evidence" value="ECO:0007669"/>
    <property type="project" value="InterPro"/>
</dbReference>
<name>A0AAC9IV94_9BURK</name>
<sequence>MTDALTPKQEKFCQKFIQTGNASEAYRQSYDAQKMKPESINRKAKELMDNGKITARVKELQETLVKKHEVTVESIAQELEEARTMALTAQTPQTSAAVAASMGKAKLYGLIIDKAELKATVETLNDDQLDGEIKRLAQASGVAIQ</sequence>